<comment type="subunit">
    <text evidence="11">Homodimer. Heterotetramer of two Top6A and two Top6B chains.</text>
</comment>
<keyword evidence="5 11" id="KW-0547">Nucleotide-binding</keyword>
<dbReference type="RefSeq" id="WP_217221076.1">
    <property type="nucleotide sequence ID" value="NZ_CP006867.1"/>
</dbReference>
<proteinExistence type="inferred from homology"/>
<dbReference type="GeneID" id="30680717"/>
<evidence type="ECO:0000256" key="10">
    <source>
        <dbReference type="ARBA" id="ARBA00023235"/>
    </source>
</evidence>
<dbReference type="InterPro" id="IPR034136">
    <property type="entry name" value="TOPRIM_Topo6A/Spo11"/>
</dbReference>
<evidence type="ECO:0000256" key="7">
    <source>
        <dbReference type="ARBA" id="ARBA00022842"/>
    </source>
</evidence>
<evidence type="ECO:0000259" key="14">
    <source>
        <dbReference type="Pfam" id="PF20768"/>
    </source>
</evidence>
<feature type="active site" description="O-(5'-phospho-DNA)-tyrosine intermediate" evidence="11 12">
    <location>
        <position position="103"/>
    </location>
</feature>
<dbReference type="CDD" id="cd00223">
    <property type="entry name" value="TOPRIM_TopoIIB_SPO"/>
    <property type="match status" value="1"/>
</dbReference>
<evidence type="ECO:0000256" key="2">
    <source>
        <dbReference type="ARBA" id="ARBA00001946"/>
    </source>
</evidence>
<name>A0A0U3FR65_9CREN</name>
<evidence type="ECO:0000313" key="17">
    <source>
        <dbReference type="Proteomes" id="UP000060778"/>
    </source>
</evidence>
<comment type="function">
    <text evidence="11">Relaxes both positive and negative superturns and exhibits a strong decatenase activity.</text>
</comment>
<keyword evidence="10 11" id="KW-0413">Isomerase</keyword>
<dbReference type="GO" id="GO:0005694">
    <property type="term" value="C:chromosome"/>
    <property type="evidence" value="ECO:0007669"/>
    <property type="project" value="InterPro"/>
</dbReference>
<dbReference type="PRINTS" id="PR01552">
    <property type="entry name" value="TPISMRASE6A"/>
</dbReference>
<keyword evidence="6 11" id="KW-0067">ATP-binding</keyword>
<sequence>MQFSKADIKARKRAAEIIHKAFMKVVNKVLKGEEPELTLPKRTLQNTVWDERMKILRLGEETLTRKFLDINEAKMFMKTTLMASIIYEALLNDEYPTIRDLYYRGKHTIVYVDHKGRKREENTWDDQKESDAVITDVEVFTGLLREEMLILSKEKGKVVGRMRIRSGDDVIDLSKMGHGAYAIEPTPDLIEFIDVDAEFVLVIEKDAVFQQLHRIKFWDRYKCLLVTSSGQPDRATRRFVRRLNEELGLPVYILTDADPYGWYIYSVFRSGSINLSYESERLATPNAKFLGVSMSDIFEKNWLGPKERKNVIIKAKETDIKRAKEMQRYDWFKSSQKWMHELDLFLKKKSKLEIEALAVKGLRFLSETYIPQKIQTGDWIE</sequence>
<dbReference type="GO" id="GO:0000287">
    <property type="term" value="F:magnesium ion binding"/>
    <property type="evidence" value="ECO:0007669"/>
    <property type="project" value="UniProtKB-UniRule"/>
</dbReference>
<keyword evidence="9 11" id="KW-0238">DNA-binding</keyword>
<keyword evidence="7 11" id="KW-0460">Magnesium</keyword>
<keyword evidence="4 11" id="KW-0479">Metal-binding</keyword>
<keyword evidence="8 11" id="KW-0799">Topoisomerase</keyword>
<dbReference type="InterPro" id="IPR036388">
    <property type="entry name" value="WH-like_DNA-bd_sf"/>
</dbReference>
<evidence type="ECO:0000256" key="5">
    <source>
        <dbReference type="ARBA" id="ARBA00022741"/>
    </source>
</evidence>
<dbReference type="HAMAP" id="MF_00132">
    <property type="entry name" value="Top6A"/>
    <property type="match status" value="1"/>
</dbReference>
<dbReference type="Pfam" id="PF21180">
    <property type="entry name" value="TOP6A-Spo11_Toprim"/>
    <property type="match status" value="1"/>
</dbReference>
<dbReference type="GO" id="GO:0006265">
    <property type="term" value="P:DNA topological change"/>
    <property type="evidence" value="ECO:0007669"/>
    <property type="project" value="UniProtKB-UniRule"/>
</dbReference>
<dbReference type="AlphaFoldDB" id="A0A0U3FR65"/>
<evidence type="ECO:0000256" key="8">
    <source>
        <dbReference type="ARBA" id="ARBA00023029"/>
    </source>
</evidence>
<evidence type="ECO:0000256" key="1">
    <source>
        <dbReference type="ARBA" id="ARBA00000185"/>
    </source>
</evidence>
<dbReference type="OrthoDB" id="5866at2157"/>
<dbReference type="EMBL" id="CP006867">
    <property type="protein sequence ID" value="ALU11968.1"/>
    <property type="molecule type" value="Genomic_DNA"/>
</dbReference>
<dbReference type="SUPFAM" id="SSF56726">
    <property type="entry name" value="DNA topoisomerase IV, alpha subunit"/>
    <property type="match status" value="1"/>
</dbReference>
<dbReference type="EC" id="5.6.2.2" evidence="11"/>
<evidence type="ECO:0000256" key="12">
    <source>
        <dbReference type="PROSITE-ProRule" id="PRU01385"/>
    </source>
</evidence>
<evidence type="ECO:0000256" key="11">
    <source>
        <dbReference type="HAMAP-Rule" id="MF_00132"/>
    </source>
</evidence>
<feature type="domain" description="Type II DNA topoisomerase VI subunit A all-beta" evidence="14">
    <location>
        <begin position="154"/>
        <end position="196"/>
    </location>
</feature>
<evidence type="ECO:0000259" key="13">
    <source>
        <dbReference type="Pfam" id="PF04406"/>
    </source>
</evidence>
<dbReference type="PANTHER" id="PTHR10848:SF0">
    <property type="entry name" value="MEIOTIC RECOMBINATION PROTEIN SPO11"/>
    <property type="match status" value="1"/>
</dbReference>
<comment type="similarity">
    <text evidence="3 11 12">Belongs to the TOP6A family.</text>
</comment>
<evidence type="ECO:0000256" key="9">
    <source>
        <dbReference type="ARBA" id="ARBA00023125"/>
    </source>
</evidence>
<feature type="domain" description="Topoisomerase 6 subunit A/Spo11 TOPRIM" evidence="15">
    <location>
        <begin position="199"/>
        <end position="374"/>
    </location>
</feature>
<protein>
    <recommendedName>
        <fullName evidence="11">Type 2 DNA topoisomerase 6 subunit A</fullName>
        <ecNumber evidence="11">5.6.2.2</ecNumber>
    </recommendedName>
    <alternativeName>
        <fullName evidence="11">Type II DNA topoisomerase VI subunit A</fullName>
    </alternativeName>
</protein>
<dbReference type="PROSITE" id="PS52041">
    <property type="entry name" value="TOPO_IIB"/>
    <property type="match status" value="1"/>
</dbReference>
<dbReference type="InterPro" id="IPR013049">
    <property type="entry name" value="Spo11/TopoVI_A_N"/>
</dbReference>
<comment type="cofactor">
    <cofactor evidence="2 11">
        <name>Mg(2+)</name>
        <dbReference type="ChEBI" id="CHEBI:18420"/>
    </cofactor>
</comment>
<evidence type="ECO:0000259" key="15">
    <source>
        <dbReference type="Pfam" id="PF21180"/>
    </source>
</evidence>
<dbReference type="InterPro" id="IPR004085">
    <property type="entry name" value="TopoVI_A"/>
</dbReference>
<dbReference type="InterPro" id="IPR049333">
    <property type="entry name" value="Topo_VI_alpha"/>
</dbReference>
<dbReference type="STRING" id="940295.EYM_06720"/>
<keyword evidence="17" id="KW-1185">Reference proteome</keyword>
<feature type="binding site" evidence="11">
    <location>
        <position position="256"/>
    </location>
    <ligand>
        <name>Mg(2+)</name>
        <dbReference type="ChEBI" id="CHEBI:18420"/>
    </ligand>
</feature>
<dbReference type="PRINTS" id="PR01550">
    <property type="entry name" value="TOP6AFAMILY"/>
</dbReference>
<dbReference type="NCBIfam" id="NF003336">
    <property type="entry name" value="PRK04342.1-5"/>
    <property type="match status" value="1"/>
</dbReference>
<dbReference type="Gene3D" id="3.40.1360.10">
    <property type="match status" value="1"/>
</dbReference>
<feature type="domain" description="Spo11/DNA topoisomerase VI subunit A N-terminal" evidence="13">
    <location>
        <begin position="75"/>
        <end position="150"/>
    </location>
</feature>
<evidence type="ECO:0000256" key="6">
    <source>
        <dbReference type="ARBA" id="ARBA00022840"/>
    </source>
</evidence>
<dbReference type="GO" id="GO:0003918">
    <property type="term" value="F:DNA topoisomerase type II (double strand cut, ATP-hydrolyzing) activity"/>
    <property type="evidence" value="ECO:0007669"/>
    <property type="project" value="UniProtKB-UniRule"/>
</dbReference>
<comment type="catalytic activity">
    <reaction evidence="1 11 12">
        <text>ATP-dependent breakage, passage and rejoining of double-stranded DNA.</text>
        <dbReference type="EC" id="5.6.2.2"/>
    </reaction>
</comment>
<feature type="binding site" evidence="11">
    <location>
        <position position="204"/>
    </location>
    <ligand>
        <name>Mg(2+)</name>
        <dbReference type="ChEBI" id="CHEBI:18420"/>
    </ligand>
</feature>
<dbReference type="GO" id="GO:0003677">
    <property type="term" value="F:DNA binding"/>
    <property type="evidence" value="ECO:0007669"/>
    <property type="project" value="UniProtKB-UniRule"/>
</dbReference>
<dbReference type="KEGG" id="iis:EYM_06720"/>
<dbReference type="Gene3D" id="1.10.10.10">
    <property type="entry name" value="Winged helix-like DNA-binding domain superfamily/Winged helix DNA-binding domain"/>
    <property type="match status" value="1"/>
</dbReference>
<dbReference type="InterPro" id="IPR036078">
    <property type="entry name" value="Spo11/TopoVI_A_sf"/>
</dbReference>
<dbReference type="Pfam" id="PF20768">
    <property type="entry name" value="Topo_VI_alpha"/>
    <property type="match status" value="1"/>
</dbReference>
<evidence type="ECO:0000256" key="3">
    <source>
        <dbReference type="ARBA" id="ARBA00006559"/>
    </source>
</evidence>
<dbReference type="Proteomes" id="UP000060778">
    <property type="component" value="Chromosome"/>
</dbReference>
<reference evidence="16 17" key="1">
    <citation type="submission" date="2013-11" db="EMBL/GenBank/DDBJ databases">
        <title>Comparative genomics of Ignicoccus.</title>
        <authorList>
            <person name="Podar M."/>
        </authorList>
    </citation>
    <scope>NUCLEOTIDE SEQUENCE [LARGE SCALE GENOMIC DNA]</scope>
    <source>
        <strain evidence="16 17">DSM 13165</strain>
    </source>
</reference>
<dbReference type="PANTHER" id="PTHR10848">
    <property type="entry name" value="MEIOTIC RECOMBINATION PROTEIN SPO11"/>
    <property type="match status" value="1"/>
</dbReference>
<accession>A0A0U3FR65</accession>
<dbReference type="GO" id="GO:0006260">
    <property type="term" value="P:DNA replication"/>
    <property type="evidence" value="ECO:0007669"/>
    <property type="project" value="UniProtKB-UniRule"/>
</dbReference>
<dbReference type="Pfam" id="PF04406">
    <property type="entry name" value="TP6A_N"/>
    <property type="match status" value="1"/>
</dbReference>
<evidence type="ECO:0000256" key="4">
    <source>
        <dbReference type="ARBA" id="ARBA00022723"/>
    </source>
</evidence>
<dbReference type="FunFam" id="3.40.1360.10:FF:000011">
    <property type="entry name" value="Type 2 DNA topoisomerase 6 subunit A"/>
    <property type="match status" value="1"/>
</dbReference>
<dbReference type="InterPro" id="IPR002815">
    <property type="entry name" value="Spo11/TopoVI_A"/>
</dbReference>
<dbReference type="GO" id="GO:0005524">
    <property type="term" value="F:ATP binding"/>
    <property type="evidence" value="ECO:0007669"/>
    <property type="project" value="UniProtKB-KW"/>
</dbReference>
<gene>
    <name evidence="11" type="primary">top6A</name>
    <name evidence="16" type="ORF">EYM_06720</name>
</gene>
<dbReference type="PATRIC" id="fig|940295.4.peg.1305"/>
<organism evidence="16 17">
    <name type="scientific">Ignicoccus islandicus DSM 13165</name>
    <dbReference type="NCBI Taxonomy" id="940295"/>
    <lineage>
        <taxon>Archaea</taxon>
        <taxon>Thermoproteota</taxon>
        <taxon>Thermoprotei</taxon>
        <taxon>Desulfurococcales</taxon>
        <taxon>Desulfurococcaceae</taxon>
        <taxon>Ignicoccus</taxon>
    </lineage>
</organism>
<evidence type="ECO:0000313" key="16">
    <source>
        <dbReference type="EMBL" id="ALU11968.1"/>
    </source>
</evidence>